<dbReference type="OrthoDB" id="7614598at2759"/>
<accession>A0A9B2JWT5</accession>
<sequence length="238" mass="28251">MASNTRMQSINRYITCKDMLDILTTNPKSFIFYDHEWILYDNDAYKFDWLNEDCNSKANNMDQLGVWWNDTGIVEYFIKPPKSSTMPLFRHSFDNMDLKLRCSPSRKVTKKLHLIVDYSKLQITADTCEHITERKYMIVLMSLKAEEYSTKNHLFTRFNKHLQKKNKSYNGDIARAMEDFCKNTDAKYFTKLINAFVKDCVKQYAKTRYSSTDASWLNTNLLFVLFECLHIIKTLYYA</sequence>
<organism evidence="1 2">
    <name type="scientific">Bombus terrestris</name>
    <name type="common">Buff-tailed bumblebee</name>
    <name type="synonym">Apis terrestris</name>
    <dbReference type="NCBI Taxonomy" id="30195"/>
    <lineage>
        <taxon>Eukaryota</taxon>
        <taxon>Metazoa</taxon>
        <taxon>Ecdysozoa</taxon>
        <taxon>Arthropoda</taxon>
        <taxon>Hexapoda</taxon>
        <taxon>Insecta</taxon>
        <taxon>Pterygota</taxon>
        <taxon>Neoptera</taxon>
        <taxon>Endopterygota</taxon>
        <taxon>Hymenoptera</taxon>
        <taxon>Apocrita</taxon>
        <taxon>Aculeata</taxon>
        <taxon>Apoidea</taxon>
        <taxon>Anthophila</taxon>
        <taxon>Apidae</taxon>
        <taxon>Bombus</taxon>
        <taxon>Bombus</taxon>
    </lineage>
</organism>
<reference evidence="2" key="1">
    <citation type="submission" date="2025-08" db="UniProtKB">
        <authorList>
            <consortium name="RefSeq"/>
        </authorList>
    </citation>
    <scope>IDENTIFICATION</scope>
</reference>
<dbReference type="RefSeq" id="XP_012173827.3">
    <property type="nucleotide sequence ID" value="XM_012318437.3"/>
</dbReference>
<dbReference type="KEGG" id="bter:100649554"/>
<evidence type="ECO:0000313" key="2">
    <source>
        <dbReference type="RefSeq" id="XP_012173827.3"/>
    </source>
</evidence>
<proteinExistence type="predicted"/>
<keyword evidence="1" id="KW-1185">Reference proteome</keyword>
<dbReference type="AlphaFoldDB" id="A0A9B2JWT5"/>
<evidence type="ECO:0000313" key="1">
    <source>
        <dbReference type="Proteomes" id="UP000835206"/>
    </source>
</evidence>
<dbReference type="GO" id="GO:0003676">
    <property type="term" value="F:nucleic acid binding"/>
    <property type="evidence" value="ECO:0007669"/>
    <property type="project" value="InterPro"/>
</dbReference>
<dbReference type="Gene3D" id="3.30.420.10">
    <property type="entry name" value="Ribonuclease H-like superfamily/Ribonuclease H"/>
    <property type="match status" value="1"/>
</dbReference>
<name>A0A9B2JWT5_BOMTE</name>
<dbReference type="InterPro" id="IPR036397">
    <property type="entry name" value="RNaseH_sf"/>
</dbReference>
<protein>
    <submittedName>
        <fullName evidence="2">Histone-lysine N-methyltransferase SETMAR</fullName>
    </submittedName>
</protein>
<dbReference type="Proteomes" id="UP000835206">
    <property type="component" value="Chromosome 3"/>
</dbReference>
<gene>
    <name evidence="2" type="primary">LOC100649554</name>
</gene>
<dbReference type="GeneID" id="100649554"/>